<evidence type="ECO:0000259" key="19">
    <source>
        <dbReference type="Pfam" id="PF13614"/>
    </source>
</evidence>
<gene>
    <name evidence="20" type="ORF">SAMN05444167_1963</name>
</gene>
<keyword evidence="16" id="KW-0175">Coiled coil</keyword>
<dbReference type="PANTHER" id="PTHR32309:SF13">
    <property type="entry name" value="FERRIC ENTEROBACTIN TRANSPORT PROTEIN FEPE"/>
    <property type="match status" value="1"/>
</dbReference>
<feature type="coiled-coil region" evidence="16">
    <location>
        <begin position="326"/>
        <end position="375"/>
    </location>
</feature>
<dbReference type="InterPro" id="IPR003856">
    <property type="entry name" value="LPS_length_determ_N"/>
</dbReference>
<dbReference type="GO" id="GO:0005886">
    <property type="term" value="C:plasma membrane"/>
    <property type="evidence" value="ECO:0007669"/>
    <property type="project" value="UniProtKB-SubCell"/>
</dbReference>
<keyword evidence="9" id="KW-0547">Nucleotide-binding</keyword>
<dbReference type="OrthoDB" id="9794577at2"/>
<dbReference type="PANTHER" id="PTHR32309">
    <property type="entry name" value="TYROSINE-PROTEIN KINASE"/>
    <property type="match status" value="1"/>
</dbReference>
<evidence type="ECO:0000256" key="16">
    <source>
        <dbReference type="SAM" id="Coils"/>
    </source>
</evidence>
<keyword evidence="21" id="KW-1185">Reference proteome</keyword>
<evidence type="ECO:0000256" key="7">
    <source>
        <dbReference type="ARBA" id="ARBA00022679"/>
    </source>
</evidence>
<keyword evidence="10" id="KW-0418">Kinase</keyword>
<evidence type="ECO:0000256" key="17">
    <source>
        <dbReference type="SAM" id="Phobius"/>
    </source>
</evidence>
<organism evidence="20 21">
    <name type="scientific">Terriglobus roseus</name>
    <dbReference type="NCBI Taxonomy" id="392734"/>
    <lineage>
        <taxon>Bacteria</taxon>
        <taxon>Pseudomonadati</taxon>
        <taxon>Acidobacteriota</taxon>
        <taxon>Terriglobia</taxon>
        <taxon>Terriglobales</taxon>
        <taxon>Acidobacteriaceae</taxon>
        <taxon>Terriglobus</taxon>
    </lineage>
</organism>
<dbReference type="RefSeq" id="WP_083344975.1">
    <property type="nucleotide sequence ID" value="NZ_LT629690.1"/>
</dbReference>
<dbReference type="InterPro" id="IPR027417">
    <property type="entry name" value="P-loop_NTPase"/>
</dbReference>
<evidence type="ECO:0000313" key="20">
    <source>
        <dbReference type="EMBL" id="SDF28965.1"/>
    </source>
</evidence>
<keyword evidence="13 17" id="KW-0472">Membrane</keyword>
<evidence type="ECO:0000259" key="18">
    <source>
        <dbReference type="Pfam" id="PF02706"/>
    </source>
</evidence>
<comment type="catalytic activity">
    <reaction evidence="15">
        <text>L-tyrosyl-[protein] + ATP = O-phospho-L-tyrosyl-[protein] + ADP + H(+)</text>
        <dbReference type="Rhea" id="RHEA:10596"/>
        <dbReference type="Rhea" id="RHEA-COMP:10136"/>
        <dbReference type="Rhea" id="RHEA-COMP:20101"/>
        <dbReference type="ChEBI" id="CHEBI:15378"/>
        <dbReference type="ChEBI" id="CHEBI:30616"/>
        <dbReference type="ChEBI" id="CHEBI:46858"/>
        <dbReference type="ChEBI" id="CHEBI:61978"/>
        <dbReference type="ChEBI" id="CHEBI:456216"/>
        <dbReference type="EC" id="2.7.10.2"/>
    </reaction>
</comment>
<feature type="coiled-coil region" evidence="16">
    <location>
        <begin position="202"/>
        <end position="229"/>
    </location>
</feature>
<sequence length="751" mass="81139">MPPLTNQPSDRVVPETNAGFSAITAESALSEALNVLRKRKWVLIIAAILGILYGVYQAATQPIVYVATGRIQVAKPNGQASLGVATGNLTGSLQSEDLETEVLIISSESLMLSVAQEMNLANNPDFMGSGPYRNINDPIVRAAVIGKLSNAFKVASIPRTQMIRITVTANKAQLAADLVNHLINAYQQRSFESRFASTQRVSQWLQGQLDDLKQQVEASQEQLMDLQKKIGVLGLGADASKPVTTQVTAAVEALSTAAIAAKVQRILAESRYRVLASSDPALMESNLQASGAGQESELSKLRDDAAQTKAQIAQSSVSLGPKNPQILALQAHLREVDREIKTEETRMVTEAKQALVAAQANEAQTEGALEDQKNQSYRLRDDLVEYTLRQRDYETNRALYEALLAKLRSASVQAGLDALEIDVVDPAFKPIGPTMTPRSSILSRDLILSLVFGIMLAFALESLDTGIRSVSEVEHITQLPSLSIIPRVRRMQSDGSGSATVAQTNIGVLATSKSQFSEAFRSLRTALLLATTGHPPKFILITSSTPSEGKTTVSTNLAAILAQRETRVLLIDADLRRPNVHHRFGLNGRVGLSTVLSGGATLEEAVKNVPEVPNLDVLCSGPVPPFPTEMLSSESMKNLLQECGELYTHVVIDSPPILSVTDAVILAHYADAIVMVVRHGKSSRNVVRRARDLMVRSGAPVTGVVLNSVDINAPEYHGYYGYSGYSYSNIDSESWESNGRENERNNKGGQA</sequence>
<dbReference type="GO" id="GO:0042802">
    <property type="term" value="F:identical protein binding"/>
    <property type="evidence" value="ECO:0007669"/>
    <property type="project" value="UniProtKB-ARBA"/>
</dbReference>
<evidence type="ECO:0000256" key="1">
    <source>
        <dbReference type="ARBA" id="ARBA00004429"/>
    </source>
</evidence>
<keyword evidence="6" id="KW-0997">Cell inner membrane</keyword>
<keyword evidence="8 17" id="KW-0812">Transmembrane</keyword>
<evidence type="ECO:0000256" key="2">
    <source>
        <dbReference type="ARBA" id="ARBA00007316"/>
    </source>
</evidence>
<evidence type="ECO:0000256" key="4">
    <source>
        <dbReference type="ARBA" id="ARBA00011903"/>
    </source>
</evidence>
<keyword evidence="5" id="KW-1003">Cell membrane</keyword>
<evidence type="ECO:0000256" key="13">
    <source>
        <dbReference type="ARBA" id="ARBA00023136"/>
    </source>
</evidence>
<dbReference type="EC" id="2.7.10.2" evidence="4"/>
<feature type="domain" description="Polysaccharide chain length determinant N-terminal" evidence="18">
    <location>
        <begin position="29"/>
        <end position="117"/>
    </location>
</feature>
<keyword evidence="11" id="KW-0067">ATP-binding</keyword>
<feature type="domain" description="AAA" evidence="19">
    <location>
        <begin position="548"/>
        <end position="678"/>
    </location>
</feature>
<dbReference type="EMBL" id="LT629690">
    <property type="protein sequence ID" value="SDF28965.1"/>
    <property type="molecule type" value="Genomic_DNA"/>
</dbReference>
<dbReference type="Pfam" id="PF02706">
    <property type="entry name" value="Wzz"/>
    <property type="match status" value="1"/>
</dbReference>
<feature type="transmembrane region" description="Helical" evidence="17">
    <location>
        <begin position="41"/>
        <end position="59"/>
    </location>
</feature>
<evidence type="ECO:0000256" key="11">
    <source>
        <dbReference type="ARBA" id="ARBA00022840"/>
    </source>
</evidence>
<dbReference type="AlphaFoldDB" id="A0A1G7JVV8"/>
<dbReference type="SUPFAM" id="SSF52540">
    <property type="entry name" value="P-loop containing nucleoside triphosphate hydrolases"/>
    <property type="match status" value="1"/>
</dbReference>
<comment type="similarity">
    <text evidence="3">Belongs to the etk/wzc family.</text>
</comment>
<name>A0A1G7JVV8_9BACT</name>
<dbReference type="InterPro" id="IPR025669">
    <property type="entry name" value="AAA_dom"/>
</dbReference>
<evidence type="ECO:0000256" key="12">
    <source>
        <dbReference type="ARBA" id="ARBA00022989"/>
    </source>
</evidence>
<evidence type="ECO:0000256" key="3">
    <source>
        <dbReference type="ARBA" id="ARBA00008883"/>
    </source>
</evidence>
<dbReference type="Gene3D" id="3.40.50.300">
    <property type="entry name" value="P-loop containing nucleotide triphosphate hydrolases"/>
    <property type="match status" value="1"/>
</dbReference>
<comment type="subcellular location">
    <subcellularLocation>
        <location evidence="1">Cell inner membrane</location>
        <topology evidence="1">Multi-pass membrane protein</topology>
    </subcellularLocation>
</comment>
<reference evidence="20 21" key="1">
    <citation type="submission" date="2016-10" db="EMBL/GenBank/DDBJ databases">
        <authorList>
            <person name="de Groot N.N."/>
        </authorList>
    </citation>
    <scope>NUCLEOTIDE SEQUENCE [LARGE SCALE GENOMIC DNA]</scope>
    <source>
        <strain evidence="20 21">GAS232</strain>
    </source>
</reference>
<evidence type="ECO:0000256" key="9">
    <source>
        <dbReference type="ARBA" id="ARBA00022741"/>
    </source>
</evidence>
<evidence type="ECO:0000256" key="10">
    <source>
        <dbReference type="ARBA" id="ARBA00022777"/>
    </source>
</evidence>
<dbReference type="GO" id="GO:0005524">
    <property type="term" value="F:ATP binding"/>
    <property type="evidence" value="ECO:0007669"/>
    <property type="project" value="UniProtKB-KW"/>
</dbReference>
<dbReference type="Proteomes" id="UP000182427">
    <property type="component" value="Chromosome I"/>
</dbReference>
<accession>A0A1G7JVV8</accession>
<dbReference type="NCBIfam" id="TIGR01007">
    <property type="entry name" value="eps_fam"/>
    <property type="match status" value="1"/>
</dbReference>
<comment type="similarity">
    <text evidence="2">Belongs to the CpsD/CapB family.</text>
</comment>
<keyword evidence="14" id="KW-0829">Tyrosine-protein kinase</keyword>
<keyword evidence="12 17" id="KW-1133">Transmembrane helix</keyword>
<evidence type="ECO:0000256" key="14">
    <source>
        <dbReference type="ARBA" id="ARBA00023137"/>
    </source>
</evidence>
<dbReference type="CDD" id="cd05387">
    <property type="entry name" value="BY-kinase"/>
    <property type="match status" value="1"/>
</dbReference>
<dbReference type="Pfam" id="PF13614">
    <property type="entry name" value="AAA_31"/>
    <property type="match status" value="1"/>
</dbReference>
<dbReference type="GO" id="GO:0004715">
    <property type="term" value="F:non-membrane spanning protein tyrosine kinase activity"/>
    <property type="evidence" value="ECO:0007669"/>
    <property type="project" value="UniProtKB-EC"/>
</dbReference>
<evidence type="ECO:0000256" key="5">
    <source>
        <dbReference type="ARBA" id="ARBA00022475"/>
    </source>
</evidence>
<dbReference type="InterPro" id="IPR050445">
    <property type="entry name" value="Bact_polysacc_biosynth/exp"/>
</dbReference>
<dbReference type="InterPro" id="IPR005702">
    <property type="entry name" value="Wzc-like_C"/>
</dbReference>
<evidence type="ECO:0000256" key="15">
    <source>
        <dbReference type="ARBA" id="ARBA00051245"/>
    </source>
</evidence>
<protein>
    <recommendedName>
        <fullName evidence="4">non-specific protein-tyrosine kinase</fullName>
        <ecNumber evidence="4">2.7.10.2</ecNumber>
    </recommendedName>
</protein>
<proteinExistence type="inferred from homology"/>
<evidence type="ECO:0000256" key="8">
    <source>
        <dbReference type="ARBA" id="ARBA00022692"/>
    </source>
</evidence>
<evidence type="ECO:0000313" key="21">
    <source>
        <dbReference type="Proteomes" id="UP000182427"/>
    </source>
</evidence>
<dbReference type="FunFam" id="3.40.50.300:FF:000527">
    <property type="entry name" value="Tyrosine-protein kinase etk"/>
    <property type="match status" value="1"/>
</dbReference>
<evidence type="ECO:0000256" key="6">
    <source>
        <dbReference type="ARBA" id="ARBA00022519"/>
    </source>
</evidence>
<keyword evidence="7" id="KW-0808">Transferase</keyword>